<dbReference type="OrthoDB" id="9773456at2"/>
<feature type="region of interest" description="Disordered" evidence="7">
    <location>
        <begin position="263"/>
        <end position="299"/>
    </location>
</feature>
<sequence>MRHARAFGIAGLVVLAVGAVAFAQSTVQPLPDAPPVETRDLNDNAVAELAEATYGDAQRGAQLAGTCAACHGLDGNADADPSLYPRIAGQNERYVAHQLALFKSGQRQSPIMQPYAMPLSAQDMRDLGAHYAQQSSGAGIADDAVVESGPYAGMKFYEIGQTLFRSGNTERGIPACMACHGPAGSGNPGPAYPHVGGQQAWYSAARLYTYREGQTLEDNRHLFDVMASVARQLSDEEIEALASYMQGLHHRPDPAMLAAIEAQAAATPAPATMPENQPVPATDPSAQQAQDAEPAPQAQ</sequence>
<accession>A0A290XBX7</accession>
<dbReference type="Proteomes" id="UP000218968">
    <property type="component" value="Chromosome"/>
</dbReference>
<dbReference type="InterPro" id="IPR036909">
    <property type="entry name" value="Cyt_c-like_dom_sf"/>
</dbReference>
<dbReference type="AlphaFoldDB" id="A0A290XBX7"/>
<dbReference type="EMBL" id="CP023406">
    <property type="protein sequence ID" value="ATD66655.1"/>
    <property type="molecule type" value="Genomic_DNA"/>
</dbReference>
<evidence type="ECO:0000256" key="1">
    <source>
        <dbReference type="ARBA" id="ARBA00022448"/>
    </source>
</evidence>
<keyword evidence="1" id="KW-0813">Transport</keyword>
<dbReference type="PANTHER" id="PTHR33751:SF9">
    <property type="entry name" value="CYTOCHROME C4"/>
    <property type="match status" value="1"/>
</dbReference>
<feature type="signal peptide" evidence="8">
    <location>
        <begin position="1"/>
        <end position="23"/>
    </location>
</feature>
<feature type="domain" description="Cytochrome c" evidence="9">
    <location>
        <begin position="55"/>
        <end position="135"/>
    </location>
</feature>
<dbReference type="Gene3D" id="1.10.760.10">
    <property type="entry name" value="Cytochrome c-like domain"/>
    <property type="match status" value="2"/>
</dbReference>
<evidence type="ECO:0000256" key="5">
    <source>
        <dbReference type="ARBA" id="ARBA00023004"/>
    </source>
</evidence>
<feature type="compositionally biased region" description="Low complexity" evidence="7">
    <location>
        <begin position="263"/>
        <end position="275"/>
    </location>
</feature>
<evidence type="ECO:0000313" key="10">
    <source>
        <dbReference type="EMBL" id="ATD66655.1"/>
    </source>
</evidence>
<keyword evidence="2 6" id="KW-0349">Heme</keyword>
<feature type="chain" id="PRO_5012132009" evidence="8">
    <location>
        <begin position="24"/>
        <end position="299"/>
    </location>
</feature>
<name>A0A290XBX7_9GAMM</name>
<dbReference type="PROSITE" id="PS51007">
    <property type="entry name" value="CYTC"/>
    <property type="match status" value="2"/>
</dbReference>
<dbReference type="InterPro" id="IPR009056">
    <property type="entry name" value="Cyt_c-like_dom"/>
</dbReference>
<proteinExistence type="predicted"/>
<dbReference type="KEGG" id="lum:CNR27_03655"/>
<evidence type="ECO:0000259" key="9">
    <source>
        <dbReference type="PROSITE" id="PS51007"/>
    </source>
</evidence>
<dbReference type="PANTHER" id="PTHR33751">
    <property type="entry name" value="CBB3-TYPE CYTOCHROME C OXIDASE SUBUNIT FIXP"/>
    <property type="match status" value="1"/>
</dbReference>
<evidence type="ECO:0000256" key="3">
    <source>
        <dbReference type="ARBA" id="ARBA00022723"/>
    </source>
</evidence>
<keyword evidence="3 6" id="KW-0479">Metal-binding</keyword>
<dbReference type="GO" id="GO:0046872">
    <property type="term" value="F:metal ion binding"/>
    <property type="evidence" value="ECO:0007669"/>
    <property type="project" value="UniProtKB-KW"/>
</dbReference>
<keyword evidence="5 6" id="KW-0408">Iron</keyword>
<keyword evidence="4" id="KW-0249">Electron transport</keyword>
<dbReference type="GO" id="GO:0020037">
    <property type="term" value="F:heme binding"/>
    <property type="evidence" value="ECO:0007669"/>
    <property type="project" value="InterPro"/>
</dbReference>
<gene>
    <name evidence="10" type="ORF">CNR27_03655</name>
</gene>
<dbReference type="Pfam" id="PF00034">
    <property type="entry name" value="Cytochrom_C"/>
    <property type="match status" value="2"/>
</dbReference>
<evidence type="ECO:0000313" key="11">
    <source>
        <dbReference type="Proteomes" id="UP000218968"/>
    </source>
</evidence>
<keyword evidence="8" id="KW-0732">Signal</keyword>
<keyword evidence="11" id="KW-1185">Reference proteome</keyword>
<evidence type="ECO:0000256" key="4">
    <source>
        <dbReference type="ARBA" id="ARBA00022982"/>
    </source>
</evidence>
<feature type="compositionally biased region" description="Low complexity" evidence="7">
    <location>
        <begin position="286"/>
        <end position="299"/>
    </location>
</feature>
<evidence type="ECO:0000256" key="2">
    <source>
        <dbReference type="ARBA" id="ARBA00022617"/>
    </source>
</evidence>
<dbReference type="GO" id="GO:0009055">
    <property type="term" value="F:electron transfer activity"/>
    <property type="evidence" value="ECO:0007669"/>
    <property type="project" value="InterPro"/>
</dbReference>
<reference evidence="11" key="1">
    <citation type="submission" date="2017-09" db="EMBL/GenBank/DDBJ databases">
        <title>Luteimonas liuhanmingii sp.nov., isolated from the intestinal contents of Tibetan Plateau Pika in Yushu, Qinghai Province, China.</title>
        <authorList>
            <person name="Gui Z."/>
        </authorList>
    </citation>
    <scope>NUCLEOTIDE SEQUENCE [LARGE SCALE GENOMIC DNA]</scope>
    <source>
        <strain evidence="11">100111</strain>
    </source>
</reference>
<dbReference type="RefSeq" id="WP_096296982.1">
    <property type="nucleotide sequence ID" value="NZ_CP023406.1"/>
</dbReference>
<evidence type="ECO:0000256" key="8">
    <source>
        <dbReference type="SAM" id="SignalP"/>
    </source>
</evidence>
<dbReference type="InterPro" id="IPR050597">
    <property type="entry name" value="Cytochrome_c_Oxidase_Subunit"/>
</dbReference>
<evidence type="ECO:0000256" key="6">
    <source>
        <dbReference type="PROSITE-ProRule" id="PRU00433"/>
    </source>
</evidence>
<dbReference type="SUPFAM" id="SSF46626">
    <property type="entry name" value="Cytochrome c"/>
    <property type="match status" value="2"/>
</dbReference>
<organism evidence="10 11">
    <name type="scientific">Luteimonas chenhongjianii</name>
    <dbReference type="NCBI Taxonomy" id="2006110"/>
    <lineage>
        <taxon>Bacteria</taxon>
        <taxon>Pseudomonadati</taxon>
        <taxon>Pseudomonadota</taxon>
        <taxon>Gammaproteobacteria</taxon>
        <taxon>Lysobacterales</taxon>
        <taxon>Lysobacteraceae</taxon>
        <taxon>Luteimonas</taxon>
    </lineage>
</organism>
<protein>
    <submittedName>
        <fullName evidence="10">Cytochrome C</fullName>
    </submittedName>
</protein>
<evidence type="ECO:0000256" key="7">
    <source>
        <dbReference type="SAM" id="MobiDB-lite"/>
    </source>
</evidence>
<feature type="domain" description="Cytochrome c" evidence="9">
    <location>
        <begin position="155"/>
        <end position="249"/>
    </location>
</feature>